<dbReference type="InterPro" id="IPR011009">
    <property type="entry name" value="Kinase-like_dom_sf"/>
</dbReference>
<dbReference type="PROSITE" id="PS50011">
    <property type="entry name" value="PROTEIN_KINASE_DOM"/>
    <property type="match status" value="1"/>
</dbReference>
<dbReference type="PROSITE" id="PS00108">
    <property type="entry name" value="PROTEIN_KINASE_ST"/>
    <property type="match status" value="1"/>
</dbReference>
<gene>
    <name evidence="2" type="ORF">BRAN1462_LOCUS44122</name>
</gene>
<dbReference type="InterPro" id="IPR000719">
    <property type="entry name" value="Prot_kinase_dom"/>
</dbReference>
<dbReference type="GO" id="GO:0004674">
    <property type="term" value="F:protein serine/threonine kinase activity"/>
    <property type="evidence" value="ECO:0007669"/>
    <property type="project" value="TreeGrafter"/>
</dbReference>
<dbReference type="InterPro" id="IPR051681">
    <property type="entry name" value="Ser/Thr_Kinases-Pseudokinases"/>
</dbReference>
<dbReference type="Gene3D" id="1.10.510.10">
    <property type="entry name" value="Transferase(Phosphotransferase) domain 1"/>
    <property type="match status" value="1"/>
</dbReference>
<protein>
    <recommendedName>
        <fullName evidence="1">Protein kinase domain-containing protein</fullName>
    </recommendedName>
</protein>
<name>A0A7S2PV19_9DINO</name>
<sequence>MCLDIAGAMNYLHSFTPQIIHRDLKSLNLLLAQAVTRTADMPLVKVSDFGLARMKDADPGSEWDKMTKEAGTCHWMAPEVPTGRYTEKVDIFSYAMVLFEIMCREIPFEEVEGKDAVRLVVSGERPDMEAVPPDRPQKLEDLMVACWAQRPQDRPSFAEISDVLKSVEL</sequence>
<dbReference type="SUPFAM" id="SSF56112">
    <property type="entry name" value="Protein kinase-like (PK-like)"/>
    <property type="match status" value="1"/>
</dbReference>
<feature type="domain" description="Protein kinase" evidence="1">
    <location>
        <begin position="1"/>
        <end position="169"/>
    </location>
</feature>
<dbReference type="GO" id="GO:0005524">
    <property type="term" value="F:ATP binding"/>
    <property type="evidence" value="ECO:0007669"/>
    <property type="project" value="InterPro"/>
</dbReference>
<dbReference type="EMBL" id="HBGW01069235">
    <property type="protein sequence ID" value="CAD9618690.1"/>
    <property type="molecule type" value="Transcribed_RNA"/>
</dbReference>
<dbReference type="PANTHER" id="PTHR44329">
    <property type="entry name" value="SERINE/THREONINE-PROTEIN KINASE TNNI3K-RELATED"/>
    <property type="match status" value="1"/>
</dbReference>
<dbReference type="InterPro" id="IPR001245">
    <property type="entry name" value="Ser-Thr/Tyr_kinase_cat_dom"/>
</dbReference>
<dbReference type="Pfam" id="PF07714">
    <property type="entry name" value="PK_Tyr_Ser-Thr"/>
    <property type="match status" value="1"/>
</dbReference>
<organism evidence="2">
    <name type="scientific">Zooxanthella nutricula</name>
    <dbReference type="NCBI Taxonomy" id="1333877"/>
    <lineage>
        <taxon>Eukaryota</taxon>
        <taxon>Sar</taxon>
        <taxon>Alveolata</taxon>
        <taxon>Dinophyceae</taxon>
        <taxon>Peridiniales</taxon>
        <taxon>Peridiniales incertae sedis</taxon>
        <taxon>Zooxanthella</taxon>
    </lineage>
</organism>
<proteinExistence type="predicted"/>
<dbReference type="SMART" id="SM00220">
    <property type="entry name" value="S_TKc"/>
    <property type="match status" value="1"/>
</dbReference>
<evidence type="ECO:0000313" key="2">
    <source>
        <dbReference type="EMBL" id="CAD9618690.1"/>
    </source>
</evidence>
<reference evidence="2" key="1">
    <citation type="submission" date="2021-01" db="EMBL/GenBank/DDBJ databases">
        <authorList>
            <person name="Corre E."/>
            <person name="Pelletier E."/>
            <person name="Niang G."/>
            <person name="Scheremetjew M."/>
            <person name="Finn R."/>
            <person name="Kale V."/>
            <person name="Holt S."/>
            <person name="Cochrane G."/>
            <person name="Meng A."/>
            <person name="Brown T."/>
            <person name="Cohen L."/>
        </authorList>
    </citation>
    <scope>NUCLEOTIDE SEQUENCE</scope>
    <source>
        <strain evidence="2">RCC3387</strain>
    </source>
</reference>
<dbReference type="AlphaFoldDB" id="A0A7S2PV19"/>
<evidence type="ECO:0000259" key="1">
    <source>
        <dbReference type="PROSITE" id="PS50011"/>
    </source>
</evidence>
<dbReference type="InterPro" id="IPR008271">
    <property type="entry name" value="Ser/Thr_kinase_AS"/>
</dbReference>
<accession>A0A7S2PV19</accession>